<protein>
    <submittedName>
        <fullName evidence="7">Mechanosensitive ion channel family protein</fullName>
    </submittedName>
</protein>
<dbReference type="InterPro" id="IPR000595">
    <property type="entry name" value="cNMP-bd_dom"/>
</dbReference>
<dbReference type="InterPro" id="IPR014710">
    <property type="entry name" value="RmlC-like_jellyroll"/>
</dbReference>
<dbReference type="PROSITE" id="PS50042">
    <property type="entry name" value="CNMP_BINDING_3"/>
    <property type="match status" value="1"/>
</dbReference>
<feature type="transmembrane region" description="Helical" evidence="5">
    <location>
        <begin position="114"/>
        <end position="136"/>
    </location>
</feature>
<reference evidence="7" key="1">
    <citation type="submission" date="2022-07" db="EMBL/GenBank/DDBJ databases">
        <title>Taxonomic analysis of Microcella humidisoli nov. sp., isolated from riverside soil.</title>
        <authorList>
            <person name="Molina K.M."/>
            <person name="Kim S.B."/>
        </authorList>
    </citation>
    <scope>NUCLEOTIDE SEQUENCE</scope>
    <source>
        <strain evidence="7">MMS21-STM10</strain>
    </source>
</reference>
<evidence type="ECO:0000313" key="7">
    <source>
        <dbReference type="EMBL" id="UTT63191.1"/>
    </source>
</evidence>
<proteinExistence type="predicted"/>
<dbReference type="InterPro" id="IPR018490">
    <property type="entry name" value="cNMP-bd_dom_sf"/>
</dbReference>
<keyword evidence="3 5" id="KW-1133">Transmembrane helix</keyword>
<dbReference type="Pfam" id="PF00027">
    <property type="entry name" value="cNMP_binding"/>
    <property type="match status" value="1"/>
</dbReference>
<dbReference type="EMBL" id="CP101497">
    <property type="protein sequence ID" value="UTT63191.1"/>
    <property type="molecule type" value="Genomic_DNA"/>
</dbReference>
<evidence type="ECO:0000256" key="5">
    <source>
        <dbReference type="SAM" id="Phobius"/>
    </source>
</evidence>
<dbReference type="InterPro" id="IPR006685">
    <property type="entry name" value="MscS_channel_2nd"/>
</dbReference>
<evidence type="ECO:0000313" key="8">
    <source>
        <dbReference type="Proteomes" id="UP001060039"/>
    </source>
</evidence>
<gene>
    <name evidence="7" type="ORF">NNL39_03525</name>
</gene>
<keyword evidence="4 5" id="KW-0472">Membrane</keyword>
<comment type="subcellular location">
    <subcellularLocation>
        <location evidence="1">Membrane</location>
    </subcellularLocation>
</comment>
<dbReference type="SMART" id="SM00100">
    <property type="entry name" value="cNMP"/>
    <property type="match status" value="1"/>
</dbReference>
<dbReference type="InterPro" id="IPR010920">
    <property type="entry name" value="LSM_dom_sf"/>
</dbReference>
<evidence type="ECO:0000256" key="4">
    <source>
        <dbReference type="ARBA" id="ARBA00023136"/>
    </source>
</evidence>
<dbReference type="Gene3D" id="2.60.120.10">
    <property type="entry name" value="Jelly Rolls"/>
    <property type="match status" value="1"/>
</dbReference>
<dbReference type="Gene3D" id="2.30.30.60">
    <property type="match status" value="1"/>
</dbReference>
<keyword evidence="8" id="KW-1185">Reference proteome</keyword>
<dbReference type="PANTHER" id="PTHR30566">
    <property type="entry name" value="YNAI-RELATED MECHANOSENSITIVE ION CHANNEL"/>
    <property type="match status" value="1"/>
</dbReference>
<feature type="transmembrane region" description="Helical" evidence="5">
    <location>
        <begin position="142"/>
        <end position="173"/>
    </location>
</feature>
<feature type="transmembrane region" description="Helical" evidence="5">
    <location>
        <begin position="77"/>
        <end position="102"/>
    </location>
</feature>
<dbReference type="Pfam" id="PF00924">
    <property type="entry name" value="MS_channel_2nd"/>
    <property type="match status" value="1"/>
</dbReference>
<feature type="transmembrane region" description="Helical" evidence="5">
    <location>
        <begin position="12"/>
        <end position="35"/>
    </location>
</feature>
<dbReference type="SUPFAM" id="SSF50182">
    <property type="entry name" value="Sm-like ribonucleoproteins"/>
    <property type="match status" value="1"/>
</dbReference>
<keyword evidence="2 5" id="KW-0812">Transmembrane</keyword>
<name>A0ABY5FYI7_9MICO</name>
<organism evidence="7 8">
    <name type="scientific">Microcella humidisoli</name>
    <dbReference type="NCBI Taxonomy" id="2963406"/>
    <lineage>
        <taxon>Bacteria</taxon>
        <taxon>Bacillati</taxon>
        <taxon>Actinomycetota</taxon>
        <taxon>Actinomycetes</taxon>
        <taxon>Micrococcales</taxon>
        <taxon>Microbacteriaceae</taxon>
        <taxon>Microcella</taxon>
    </lineage>
</organism>
<accession>A0ABY5FYI7</accession>
<dbReference type="Gene3D" id="1.10.287.1260">
    <property type="match status" value="1"/>
</dbReference>
<dbReference type="Pfam" id="PF21088">
    <property type="entry name" value="MS_channel_1st"/>
    <property type="match status" value="1"/>
</dbReference>
<dbReference type="PANTHER" id="PTHR30566:SF25">
    <property type="entry name" value="INNER MEMBRANE PROTEIN"/>
    <property type="match status" value="1"/>
</dbReference>
<dbReference type="InterPro" id="IPR023408">
    <property type="entry name" value="MscS_beta-dom_sf"/>
</dbReference>
<evidence type="ECO:0000256" key="1">
    <source>
        <dbReference type="ARBA" id="ARBA00004370"/>
    </source>
</evidence>
<feature type="domain" description="Cyclic nucleotide-binding" evidence="6">
    <location>
        <begin position="341"/>
        <end position="454"/>
    </location>
</feature>
<dbReference type="CDD" id="cd00038">
    <property type="entry name" value="CAP_ED"/>
    <property type="match status" value="1"/>
</dbReference>
<dbReference type="Proteomes" id="UP001060039">
    <property type="component" value="Chromosome"/>
</dbReference>
<sequence length="478" mass="52061">MTEIWNESWFWPSIAVIVGLPIVLLVLGELQEALAQRGSPAVRIVRLLRNYVAPVAALLVLVAQAEGAEVEASWSRIVATVLGFLVIIVLINGLNVALFVTARKGSWRERLPSIFVDVARFLLITVSIAVLFSWVWQADVGGLFTALGIGSIVIGLALQNAVGSVLSGLLLLFEQPFELGDHLEVGGVRGRVVEVNWRSVHIRTIGGVVIVPNSELAGTSFANLSRKDGPYSACAMVQFAIEDPPEAVIRVMTRVAADLPMIVEGEAPSADSFAAGAYEITIPVATPSEEYGALSEFRRRLWYAARRAGLHLDRDYYVEYDTIEQRRAMLARFCSALYCAPDELQQHAERVRIERYVAGEKLQHIGEVPDGIRLIDSGSTLMVVEAPGGVRVPVTDLTRGEIVGLTSLTRQGINAAVYASTEVTVLAVPVELLDRLVDERPELARDFGREIDNRRTLVSAAFAKAGLPMPAGQRTIAY</sequence>
<evidence type="ECO:0000256" key="2">
    <source>
        <dbReference type="ARBA" id="ARBA00022692"/>
    </source>
</evidence>
<evidence type="ECO:0000259" key="6">
    <source>
        <dbReference type="PROSITE" id="PS50042"/>
    </source>
</evidence>
<dbReference type="SUPFAM" id="SSF51206">
    <property type="entry name" value="cAMP-binding domain-like"/>
    <property type="match status" value="1"/>
</dbReference>
<evidence type="ECO:0000256" key="3">
    <source>
        <dbReference type="ARBA" id="ARBA00022989"/>
    </source>
</evidence>
<dbReference type="InterPro" id="IPR049142">
    <property type="entry name" value="MS_channel_1st"/>
</dbReference>
<dbReference type="RefSeq" id="WP_255160324.1">
    <property type="nucleotide sequence ID" value="NZ_CP101497.1"/>
</dbReference>